<keyword evidence="3" id="KW-0479">Metal-binding</keyword>
<evidence type="ECO:0000256" key="1">
    <source>
        <dbReference type="ARBA" id="ARBA00001971"/>
    </source>
</evidence>
<reference evidence="8" key="1">
    <citation type="submission" date="2022-11" db="EMBL/GenBank/DDBJ databases">
        <title>Genome Resource of Sclerotinia nivalis Strain SnTB1, a Plant Pathogen Isolated from American Ginseng.</title>
        <authorList>
            <person name="Fan S."/>
        </authorList>
    </citation>
    <scope>NUCLEOTIDE SEQUENCE</scope>
    <source>
        <strain evidence="8">SnTB1</strain>
    </source>
</reference>
<dbReference type="GO" id="GO:0016712">
    <property type="term" value="F:oxidoreductase activity, acting on paired donors, with incorporation or reduction of molecular oxygen, reduced flavin or flavoprotein as one donor, and incorporation of one atom of oxygen"/>
    <property type="evidence" value="ECO:0007669"/>
    <property type="project" value="InterPro"/>
</dbReference>
<keyword evidence="5" id="KW-0408">Iron</keyword>
<dbReference type="PANTHER" id="PTHR24287">
    <property type="entry name" value="P450, PUTATIVE (EUROFUNG)-RELATED"/>
    <property type="match status" value="1"/>
</dbReference>
<dbReference type="InterPro" id="IPR047146">
    <property type="entry name" value="Cyt_P450_E_CYP52_fungi"/>
</dbReference>
<comment type="similarity">
    <text evidence="2">Belongs to the cytochrome P450 family.</text>
</comment>
<evidence type="ECO:0000256" key="5">
    <source>
        <dbReference type="ARBA" id="ARBA00023004"/>
    </source>
</evidence>
<dbReference type="AlphaFoldDB" id="A0A9X0AHA1"/>
<evidence type="ECO:0000313" key="8">
    <source>
        <dbReference type="EMBL" id="KAJ8062650.1"/>
    </source>
</evidence>
<evidence type="ECO:0000256" key="6">
    <source>
        <dbReference type="ARBA" id="ARBA00023026"/>
    </source>
</evidence>
<dbReference type="Proteomes" id="UP001152300">
    <property type="component" value="Unassembled WGS sequence"/>
</dbReference>
<dbReference type="InterPro" id="IPR002974">
    <property type="entry name" value="Cyt_P450_E_CYP52_ascomycetes"/>
</dbReference>
<dbReference type="GO" id="GO:0020037">
    <property type="term" value="F:heme binding"/>
    <property type="evidence" value="ECO:0007669"/>
    <property type="project" value="InterPro"/>
</dbReference>
<comment type="cofactor">
    <cofactor evidence="1">
        <name>heme</name>
        <dbReference type="ChEBI" id="CHEBI:30413"/>
    </cofactor>
</comment>
<dbReference type="InterPro" id="IPR036396">
    <property type="entry name" value="Cyt_P450_sf"/>
</dbReference>
<dbReference type="Pfam" id="PF00067">
    <property type="entry name" value="p450"/>
    <property type="match status" value="1"/>
</dbReference>
<evidence type="ECO:0000256" key="7">
    <source>
        <dbReference type="ARBA" id="ARBA00023033"/>
    </source>
</evidence>
<organism evidence="8 9">
    <name type="scientific">Sclerotinia nivalis</name>
    <dbReference type="NCBI Taxonomy" id="352851"/>
    <lineage>
        <taxon>Eukaryota</taxon>
        <taxon>Fungi</taxon>
        <taxon>Dikarya</taxon>
        <taxon>Ascomycota</taxon>
        <taxon>Pezizomycotina</taxon>
        <taxon>Leotiomycetes</taxon>
        <taxon>Helotiales</taxon>
        <taxon>Sclerotiniaceae</taxon>
        <taxon>Sclerotinia</taxon>
    </lineage>
</organism>
<dbReference type="PANTHER" id="PTHR24287:SF19">
    <property type="entry name" value="CYTOCHROME P450"/>
    <property type="match status" value="1"/>
</dbReference>
<dbReference type="GO" id="GO:0005506">
    <property type="term" value="F:iron ion binding"/>
    <property type="evidence" value="ECO:0007669"/>
    <property type="project" value="InterPro"/>
</dbReference>
<sequence length="334" mass="38267">MGAQPIFKNHCITCFLIFQPSFFFGQSIDAQLPHDPNHSKDLLEAFNGALAGVGKRRLAGKLQFLYFLDKSWKRDVKEVYTYVDTHVKRALDEGPSEKKGTSGGRVTRRHILLNEMVQQIKDPIELRYQRMNVFMPGRDTTSVLVANCLFHLARNPEIWTQLRAESVALGEQPLAFELLKSLHSFRHVLYEKLRLQGPAGCSQRLALKNTILPLGGGPDGKSPLLVEQRDVAALNIWGPNHDKDIWGNDVDEFKPQRFIDKKMGWDFTLFLGGPRICPAQQQVLTQSVYLLVRMTRRFARIENRDQVLEYVEMVRMTTESRNRVKVTLFASEVE</sequence>
<proteinExistence type="inferred from homology"/>
<dbReference type="OrthoDB" id="1470350at2759"/>
<evidence type="ECO:0000256" key="2">
    <source>
        <dbReference type="ARBA" id="ARBA00010617"/>
    </source>
</evidence>
<keyword evidence="4" id="KW-0560">Oxidoreductase</keyword>
<dbReference type="EMBL" id="JAPEIS010000010">
    <property type="protein sequence ID" value="KAJ8062650.1"/>
    <property type="molecule type" value="Genomic_DNA"/>
</dbReference>
<protein>
    <recommendedName>
        <fullName evidence="10">Cytochrome P450</fullName>
    </recommendedName>
</protein>
<evidence type="ECO:0008006" key="10">
    <source>
        <dbReference type="Google" id="ProtNLM"/>
    </source>
</evidence>
<keyword evidence="7" id="KW-0503">Monooxygenase</keyword>
<keyword evidence="6" id="KW-0843">Virulence</keyword>
<keyword evidence="9" id="KW-1185">Reference proteome</keyword>
<dbReference type="SUPFAM" id="SSF48264">
    <property type="entry name" value="Cytochrome P450"/>
    <property type="match status" value="1"/>
</dbReference>
<dbReference type="PRINTS" id="PR01239">
    <property type="entry name" value="EP450IICYP52"/>
</dbReference>
<evidence type="ECO:0000256" key="3">
    <source>
        <dbReference type="ARBA" id="ARBA00022723"/>
    </source>
</evidence>
<comment type="caution">
    <text evidence="8">The sequence shown here is derived from an EMBL/GenBank/DDBJ whole genome shotgun (WGS) entry which is preliminary data.</text>
</comment>
<gene>
    <name evidence="8" type="ORF">OCU04_009172</name>
</gene>
<evidence type="ECO:0000313" key="9">
    <source>
        <dbReference type="Proteomes" id="UP001152300"/>
    </source>
</evidence>
<evidence type="ECO:0000256" key="4">
    <source>
        <dbReference type="ARBA" id="ARBA00023002"/>
    </source>
</evidence>
<name>A0A9X0AHA1_9HELO</name>
<accession>A0A9X0AHA1</accession>
<dbReference type="InterPro" id="IPR001128">
    <property type="entry name" value="Cyt_P450"/>
</dbReference>
<dbReference type="Gene3D" id="1.10.630.10">
    <property type="entry name" value="Cytochrome P450"/>
    <property type="match status" value="1"/>
</dbReference>